<reference evidence="1 2" key="1">
    <citation type="journal article" date="2018" name="PLoS ONE">
        <title>The draft genome of Kipferlia bialata reveals reductive genome evolution in fornicate parasites.</title>
        <authorList>
            <person name="Tanifuji G."/>
            <person name="Takabayashi S."/>
            <person name="Kume K."/>
            <person name="Takagi M."/>
            <person name="Nakayama T."/>
            <person name="Kamikawa R."/>
            <person name="Inagaki Y."/>
            <person name="Hashimoto T."/>
        </authorList>
    </citation>
    <scope>NUCLEOTIDE SEQUENCE [LARGE SCALE GENOMIC DNA]</scope>
    <source>
        <strain evidence="1">NY0173</strain>
    </source>
</reference>
<sequence>MGTLRVPITRIFVFQASISSIEGTEDRESGVYGERERERGATFITERPGDDTITIIAVFPHERHDVSPENVSRAKFIVCGNGKKRVLKHIRDMSFQTTLRSRFSESLAPLDQVPESPLYAGDRRIEVQTANTLSS</sequence>
<proteinExistence type="predicted"/>
<dbReference type="EMBL" id="BDIP01005319">
    <property type="protein sequence ID" value="GIQ89690.1"/>
    <property type="molecule type" value="Genomic_DNA"/>
</dbReference>
<evidence type="ECO:0000313" key="1">
    <source>
        <dbReference type="EMBL" id="GIQ89690.1"/>
    </source>
</evidence>
<protein>
    <submittedName>
        <fullName evidence="1">Uncharacterized protein</fullName>
    </submittedName>
</protein>
<evidence type="ECO:0000313" key="2">
    <source>
        <dbReference type="Proteomes" id="UP000265618"/>
    </source>
</evidence>
<accession>A0A9K3D753</accession>
<organism evidence="1 2">
    <name type="scientific">Kipferlia bialata</name>
    <dbReference type="NCBI Taxonomy" id="797122"/>
    <lineage>
        <taxon>Eukaryota</taxon>
        <taxon>Metamonada</taxon>
        <taxon>Carpediemonas-like organisms</taxon>
        <taxon>Kipferlia</taxon>
    </lineage>
</organism>
<gene>
    <name evidence="1" type="ORF">KIPB_012232</name>
</gene>
<name>A0A9K3D753_9EUKA</name>
<dbReference type="Proteomes" id="UP000265618">
    <property type="component" value="Unassembled WGS sequence"/>
</dbReference>
<dbReference type="AlphaFoldDB" id="A0A9K3D753"/>
<keyword evidence="2" id="KW-1185">Reference proteome</keyword>
<comment type="caution">
    <text evidence="1">The sequence shown here is derived from an EMBL/GenBank/DDBJ whole genome shotgun (WGS) entry which is preliminary data.</text>
</comment>